<dbReference type="Pfam" id="PF16564">
    <property type="entry name" value="MBDa"/>
    <property type="match status" value="1"/>
</dbReference>
<feature type="compositionally biased region" description="Basic residues" evidence="1">
    <location>
        <begin position="228"/>
        <end position="238"/>
    </location>
</feature>
<dbReference type="InterPro" id="IPR025884">
    <property type="entry name" value="MeCpG-bd_2/3_C_dom"/>
</dbReference>
<dbReference type="Pfam" id="PF14048">
    <property type="entry name" value="MBD_C"/>
    <property type="match status" value="1"/>
</dbReference>
<dbReference type="PANTHER" id="PTHR12396:SF5">
    <property type="entry name" value="METHYL-CPG-BINDING DOMAIN PROTEIN 2"/>
    <property type="match status" value="1"/>
</dbReference>
<dbReference type="GO" id="GO:0006346">
    <property type="term" value="P:DNA methylation-dependent constitutive heterochromatin formation"/>
    <property type="evidence" value="ECO:0007669"/>
    <property type="project" value="TreeGrafter"/>
</dbReference>
<evidence type="ECO:0000313" key="5">
    <source>
        <dbReference type="Proteomes" id="UP000296049"/>
    </source>
</evidence>
<dbReference type="AlphaFoldDB" id="R0M2X0"/>
<proteinExistence type="predicted"/>
<accession>R0M2X0</accession>
<dbReference type="Proteomes" id="UP000296049">
    <property type="component" value="Unassembled WGS sequence"/>
</dbReference>
<feature type="domain" description="Methyl-CpG-binding" evidence="3">
    <location>
        <begin position="6"/>
        <end position="64"/>
    </location>
</feature>
<name>R0M2X0_ANAPL</name>
<dbReference type="GO" id="GO:0008327">
    <property type="term" value="F:methyl-CpG binding"/>
    <property type="evidence" value="ECO:0007669"/>
    <property type="project" value="TreeGrafter"/>
</dbReference>
<dbReference type="InterPro" id="IPR032343">
    <property type="entry name" value="MBD2/MBD3_p55-bd"/>
</dbReference>
<dbReference type="EMBL" id="KB742564">
    <property type="protein sequence ID" value="EOB07018.1"/>
    <property type="molecule type" value="Genomic_DNA"/>
</dbReference>
<evidence type="ECO:0000313" key="4">
    <source>
        <dbReference type="EMBL" id="EOB07018.1"/>
    </source>
</evidence>
<feature type="domain" description="Methyl-CpG binding protein 2/3 C-terminal" evidence="2">
    <location>
        <begin position="70"/>
        <end position="159"/>
    </location>
</feature>
<protein>
    <submittedName>
        <fullName evidence="4">Methyl-CpG-binding domain protein 2</fullName>
    </submittedName>
</protein>
<organism evidence="4 5">
    <name type="scientific">Anas platyrhynchos</name>
    <name type="common">Mallard</name>
    <name type="synonym">Anas boschas</name>
    <dbReference type="NCBI Taxonomy" id="8839"/>
    <lineage>
        <taxon>Eukaryota</taxon>
        <taxon>Metazoa</taxon>
        <taxon>Chordata</taxon>
        <taxon>Craniata</taxon>
        <taxon>Vertebrata</taxon>
        <taxon>Euteleostomi</taxon>
        <taxon>Archelosauria</taxon>
        <taxon>Archosauria</taxon>
        <taxon>Dinosauria</taxon>
        <taxon>Saurischia</taxon>
        <taxon>Theropoda</taxon>
        <taxon>Coelurosauria</taxon>
        <taxon>Aves</taxon>
        <taxon>Neognathae</taxon>
        <taxon>Galloanserae</taxon>
        <taxon>Anseriformes</taxon>
        <taxon>Anatidae</taxon>
        <taxon>Anatinae</taxon>
        <taxon>Anas</taxon>
    </lineage>
</organism>
<evidence type="ECO:0000259" key="3">
    <source>
        <dbReference type="Pfam" id="PF16564"/>
    </source>
</evidence>
<dbReference type="GO" id="GO:0005634">
    <property type="term" value="C:nucleus"/>
    <property type="evidence" value="ECO:0007669"/>
    <property type="project" value="UniProtKB-ARBA"/>
</dbReference>
<evidence type="ECO:0000256" key="1">
    <source>
        <dbReference type="SAM" id="MobiDB-lite"/>
    </source>
</evidence>
<keyword evidence="5" id="KW-1185">Reference proteome</keyword>
<dbReference type="GO" id="GO:0000122">
    <property type="term" value="P:negative regulation of transcription by RNA polymerase II"/>
    <property type="evidence" value="ECO:0007669"/>
    <property type="project" value="TreeGrafter"/>
</dbReference>
<gene>
    <name evidence="4" type="ORF">Anapl_15465</name>
</gene>
<dbReference type="PANTHER" id="PTHR12396">
    <property type="entry name" value="METHYL-CPG BINDING PROTEIN, MBD"/>
    <property type="match status" value="1"/>
</dbReference>
<reference evidence="5" key="1">
    <citation type="journal article" date="2013" name="Nat. Genet.">
        <title>The duck genome and transcriptome provide insight into an avian influenza virus reservoir species.</title>
        <authorList>
            <person name="Huang Y."/>
            <person name="Li Y."/>
            <person name="Burt D.W."/>
            <person name="Chen H."/>
            <person name="Zhang Y."/>
            <person name="Qian W."/>
            <person name="Kim H."/>
            <person name="Gan S."/>
            <person name="Zhao Y."/>
            <person name="Li J."/>
            <person name="Yi K."/>
            <person name="Feng H."/>
            <person name="Zhu P."/>
            <person name="Li B."/>
            <person name="Liu Q."/>
            <person name="Fairley S."/>
            <person name="Magor K.E."/>
            <person name="Du Z."/>
            <person name="Hu X."/>
            <person name="Goodman L."/>
            <person name="Tafer H."/>
            <person name="Vignal A."/>
            <person name="Lee T."/>
            <person name="Kim K.W."/>
            <person name="Sheng Z."/>
            <person name="An Y."/>
            <person name="Searle S."/>
            <person name="Herrero J."/>
            <person name="Groenen M.A."/>
            <person name="Crooijmans R.P."/>
            <person name="Faraut T."/>
            <person name="Cai Q."/>
            <person name="Webster R.G."/>
            <person name="Aldridge J.R."/>
            <person name="Warren W.C."/>
            <person name="Bartschat S."/>
            <person name="Kehr S."/>
            <person name="Marz M."/>
            <person name="Stadler P.F."/>
            <person name="Smith J."/>
            <person name="Kraus R.H."/>
            <person name="Zhao Y."/>
            <person name="Ren L."/>
            <person name="Fei J."/>
            <person name="Morisson M."/>
            <person name="Kaiser P."/>
            <person name="Griffin D.K."/>
            <person name="Rao M."/>
            <person name="Pitel F."/>
            <person name="Wang J."/>
            <person name="Li N."/>
        </authorList>
    </citation>
    <scope>NUCLEOTIDE SEQUENCE [LARGE SCALE GENOMIC DNA]</scope>
</reference>
<sequence>MLLPEKGKPDLNTTLPIRQTASIFKQPVTKVTNHPSNKVRSDPQRVTEQPRQLFWEKRLQGLSASDVSEQIIKSMELPKGLQGVGPGNNDDTLLSAVASALHTSSAPITGQLSAAVEKNPAVWLNTSQPLCKAFIVTDDDIRKQEERVQQVRKKLEEALMADILSRAADTTKDLEDAADDNAVNIVTGNSEDAGSSINQACFITALLRTLCPDSEADFQEDKPGCQKQSRKKSKKKRWSFKFDQNGKLNLGYKGEKDGLGENADDLVAAGRRRGQTWGSALRGTAGSSRYGPRADIEIQTMKGKGKTCAYPEEDFPRGSAGEQSDECGARVRHQTAECEHNTAEKRHKKTFISKYQHSSDVFQRKGNFGSEKAILPKFCSQRQLARKEPSDELIFEGKCSTYQPPAARGKGTTKLCLFSTWHNKAIPGHSTPTCSEMSPVSARFIQRITLEGLQEPHQFLAYLFRKHRPENFTNKFSKVTVCIGRGHIVYIQKEAGITEKPRRLQRLFYVLNKDSVAHSQEQLSNGRFIAGGTHQWREGTWHRTEFIRDFKRKKSARDILMGHTCSNGKFGGEGAVSTMKQPDRFLSSPLHPIRRKKWRRGRGGKGGEGASKCQLGSLIYPHCHCCYELLQRLSLLGMILGLYSLADSILSDITLPRGFSELEAAPYATIPTLDVSAGISELMAFELSEYYNRYWGRNGLGNHANTTFMQDWRAGQTLPARRIAIEMQNAQRTPKDKSPAQFGRRQASLCTGDCCCPANQAVFELLS</sequence>
<feature type="region of interest" description="Disordered" evidence="1">
    <location>
        <begin position="216"/>
        <end position="238"/>
    </location>
</feature>
<evidence type="ECO:0000259" key="2">
    <source>
        <dbReference type="Pfam" id="PF14048"/>
    </source>
</evidence>